<dbReference type="PANTHER" id="PTHR38590">
    <property type="entry name" value="BLL0828 PROTEIN"/>
    <property type="match status" value="1"/>
</dbReference>
<dbReference type="Pfam" id="PF04480">
    <property type="entry name" value="DUF559"/>
    <property type="match status" value="1"/>
</dbReference>
<accession>A0A1F5NFH7</accession>
<organism evidence="2 3">
    <name type="scientific">Candidatus Doudnabacteria bacterium RIFCSPHIGHO2_01_52_17</name>
    <dbReference type="NCBI Taxonomy" id="1817820"/>
    <lineage>
        <taxon>Bacteria</taxon>
        <taxon>Candidatus Doudnaibacteriota</taxon>
    </lineage>
</organism>
<feature type="domain" description="DUF559" evidence="1">
    <location>
        <begin position="11"/>
        <end position="112"/>
    </location>
</feature>
<dbReference type="PANTHER" id="PTHR38590:SF1">
    <property type="entry name" value="BLL0828 PROTEIN"/>
    <property type="match status" value="1"/>
</dbReference>
<dbReference type="SUPFAM" id="SSF52980">
    <property type="entry name" value="Restriction endonuclease-like"/>
    <property type="match status" value="1"/>
</dbReference>
<gene>
    <name evidence="2" type="ORF">A3K06_02635</name>
</gene>
<dbReference type="EMBL" id="MFEG01000008">
    <property type="protein sequence ID" value="OGE76416.1"/>
    <property type="molecule type" value="Genomic_DNA"/>
</dbReference>
<evidence type="ECO:0000259" key="1">
    <source>
        <dbReference type="Pfam" id="PF04480"/>
    </source>
</evidence>
<dbReference type="AlphaFoldDB" id="A0A1F5NFH7"/>
<dbReference type="InterPro" id="IPR011335">
    <property type="entry name" value="Restrct_endonuc-II-like"/>
</dbReference>
<protein>
    <recommendedName>
        <fullName evidence="1">DUF559 domain-containing protein</fullName>
    </recommendedName>
</protein>
<proteinExistence type="predicted"/>
<dbReference type="InterPro" id="IPR047216">
    <property type="entry name" value="Endonuclease_DUF559_bact"/>
</dbReference>
<evidence type="ECO:0000313" key="2">
    <source>
        <dbReference type="EMBL" id="OGE76416.1"/>
    </source>
</evidence>
<sequence>MQIHKKNLIPTTRRLRREQTPWENKVWYFLRGDKFLGLKFKRQVMLGEYIVDFCRNEKKLIIEIDGGQHSQTGHLDSERTDYFELYGYKVLRFWNSEVDGNLDGVLETIRRAVINENSTSPLSSPGLERR</sequence>
<evidence type="ECO:0000313" key="3">
    <source>
        <dbReference type="Proteomes" id="UP000176547"/>
    </source>
</evidence>
<comment type="caution">
    <text evidence="2">The sequence shown here is derived from an EMBL/GenBank/DDBJ whole genome shotgun (WGS) entry which is preliminary data.</text>
</comment>
<dbReference type="Gene3D" id="3.40.960.10">
    <property type="entry name" value="VSR Endonuclease"/>
    <property type="match status" value="1"/>
</dbReference>
<dbReference type="Proteomes" id="UP000176547">
    <property type="component" value="Unassembled WGS sequence"/>
</dbReference>
<dbReference type="CDD" id="cd01038">
    <property type="entry name" value="Endonuclease_DUF559"/>
    <property type="match status" value="1"/>
</dbReference>
<name>A0A1F5NFH7_9BACT</name>
<dbReference type="InterPro" id="IPR007569">
    <property type="entry name" value="DUF559"/>
</dbReference>
<reference evidence="2 3" key="1">
    <citation type="journal article" date="2016" name="Nat. Commun.">
        <title>Thousands of microbial genomes shed light on interconnected biogeochemical processes in an aquifer system.</title>
        <authorList>
            <person name="Anantharaman K."/>
            <person name="Brown C.T."/>
            <person name="Hug L.A."/>
            <person name="Sharon I."/>
            <person name="Castelle C.J."/>
            <person name="Probst A.J."/>
            <person name="Thomas B.C."/>
            <person name="Singh A."/>
            <person name="Wilkins M.J."/>
            <person name="Karaoz U."/>
            <person name="Brodie E.L."/>
            <person name="Williams K.H."/>
            <person name="Hubbard S.S."/>
            <person name="Banfield J.F."/>
        </authorList>
    </citation>
    <scope>NUCLEOTIDE SEQUENCE [LARGE SCALE GENOMIC DNA]</scope>
</reference>